<reference evidence="1" key="1">
    <citation type="submission" date="2022-07" db="EMBL/GenBank/DDBJ databases">
        <title>Phylogenomic reconstructions and comparative analyses of Kickxellomycotina fungi.</title>
        <authorList>
            <person name="Reynolds N.K."/>
            <person name="Stajich J.E."/>
            <person name="Barry K."/>
            <person name="Grigoriev I.V."/>
            <person name="Crous P."/>
            <person name="Smith M.E."/>
        </authorList>
    </citation>
    <scope>NUCLEOTIDE SEQUENCE</scope>
    <source>
        <strain evidence="1">CBS 190363</strain>
    </source>
</reference>
<proteinExistence type="predicted"/>
<feature type="non-terminal residue" evidence="1">
    <location>
        <position position="378"/>
    </location>
</feature>
<accession>A0ACC1LXQ5</accession>
<name>A0ACC1LXQ5_9FUNG</name>
<sequence length="378" mass="42066">MSGNNIAAQGIERVGVRTFSTREMAFNLLGLAHPLIYCTAFSQPIWADLAGGMGLITDLGDVVGKIRQKIQQKSSLLLTILREAQLEYAGQHYRPKTITVAPVFVDDSAPLAKPKHCFPAPRHYEQLEHLRNLQGMVNLDKVVVVTGYGEVGPYGNAETRWEMEAYGEFSLEGCIELAWIMGLIKHFNGVLKATGAMYVGWVDAETKEPVSDIEFKARYEEYILAHTGIRLIEPELVHGYDPNKRTVLREIQIEHDMEPFEATAEEAATFKHHSGNNVDIWENASGGSWSVRFLKDALIRVPMALQADRLVAGLVPTGWDPRRYGIPDDVVKQVDIVTCYVLVATVEALIRSGITDPYELYQYFHVSEIGNTTGSGMG</sequence>
<keyword evidence="1" id="KW-0808">Transferase</keyword>
<evidence type="ECO:0000313" key="1">
    <source>
        <dbReference type="EMBL" id="KAJ2888830.1"/>
    </source>
</evidence>
<keyword evidence="2" id="KW-1185">Reference proteome</keyword>
<comment type="caution">
    <text evidence="1">The sequence shown here is derived from an EMBL/GenBank/DDBJ whole genome shotgun (WGS) entry which is preliminary data.</text>
</comment>
<dbReference type="EMBL" id="JANBVB010001973">
    <property type="protein sequence ID" value="KAJ2888830.1"/>
    <property type="molecule type" value="Genomic_DNA"/>
</dbReference>
<keyword evidence="1" id="KW-0012">Acyltransferase</keyword>
<evidence type="ECO:0000313" key="2">
    <source>
        <dbReference type="Proteomes" id="UP001139981"/>
    </source>
</evidence>
<protein>
    <submittedName>
        <fullName evidence="1">Fatty acid synthase alpha subunit Lsd1</fullName>
        <ecNumber evidence="1">2.3.1.86</ecNumber>
    </submittedName>
</protein>
<dbReference type="Proteomes" id="UP001139981">
    <property type="component" value="Unassembled WGS sequence"/>
</dbReference>
<gene>
    <name evidence="1" type="primary">fas2_33</name>
    <name evidence="1" type="ORF">IWW38_004874</name>
</gene>
<dbReference type="EC" id="2.3.1.86" evidence="1"/>
<organism evidence="1 2">
    <name type="scientific">Coemansia aciculifera</name>
    <dbReference type="NCBI Taxonomy" id="417176"/>
    <lineage>
        <taxon>Eukaryota</taxon>
        <taxon>Fungi</taxon>
        <taxon>Fungi incertae sedis</taxon>
        <taxon>Zoopagomycota</taxon>
        <taxon>Kickxellomycotina</taxon>
        <taxon>Kickxellomycetes</taxon>
        <taxon>Kickxellales</taxon>
        <taxon>Kickxellaceae</taxon>
        <taxon>Coemansia</taxon>
    </lineage>
</organism>